<evidence type="ECO:0000313" key="10">
    <source>
        <dbReference type="EMBL" id="RJT40448.1"/>
    </source>
</evidence>
<evidence type="ECO:0000256" key="8">
    <source>
        <dbReference type="ARBA" id="ARBA00048258"/>
    </source>
</evidence>
<dbReference type="PANTHER" id="PTHR21299">
    <property type="entry name" value="CYTIDYLATE KINASE/PANTOATE-BETA-ALANINE LIGASE"/>
    <property type="match status" value="1"/>
</dbReference>
<evidence type="ECO:0000256" key="9">
    <source>
        <dbReference type="SAM" id="MobiDB-lite"/>
    </source>
</evidence>
<organism evidence="10 11">
    <name type="scientific">Mesorhizobium waimense</name>
    <dbReference type="NCBI Taxonomy" id="1300307"/>
    <lineage>
        <taxon>Bacteria</taxon>
        <taxon>Pseudomonadati</taxon>
        <taxon>Pseudomonadota</taxon>
        <taxon>Alphaproteobacteria</taxon>
        <taxon>Hyphomicrobiales</taxon>
        <taxon>Phyllobacteriaceae</taxon>
        <taxon>Mesorhizobium</taxon>
    </lineage>
</organism>
<keyword evidence="7" id="KW-0067">ATP-binding</keyword>
<protein>
    <recommendedName>
        <fullName evidence="3">pantoate--beta-alanine ligase (AMP-forming)</fullName>
        <ecNumber evidence="3">6.3.2.1</ecNumber>
    </recommendedName>
</protein>
<evidence type="ECO:0000256" key="1">
    <source>
        <dbReference type="ARBA" id="ARBA00004990"/>
    </source>
</evidence>
<evidence type="ECO:0000256" key="6">
    <source>
        <dbReference type="ARBA" id="ARBA00022741"/>
    </source>
</evidence>
<evidence type="ECO:0000313" key="11">
    <source>
        <dbReference type="Proteomes" id="UP000272706"/>
    </source>
</evidence>
<keyword evidence="5" id="KW-0566">Pantothenate biosynthesis</keyword>
<dbReference type="GO" id="GO:0004592">
    <property type="term" value="F:pantoate-beta-alanine ligase activity"/>
    <property type="evidence" value="ECO:0007669"/>
    <property type="project" value="UniProtKB-EC"/>
</dbReference>
<evidence type="ECO:0000256" key="5">
    <source>
        <dbReference type="ARBA" id="ARBA00022655"/>
    </source>
</evidence>
<evidence type="ECO:0000256" key="2">
    <source>
        <dbReference type="ARBA" id="ARBA00009256"/>
    </source>
</evidence>
<dbReference type="Gene3D" id="3.40.50.620">
    <property type="entry name" value="HUPs"/>
    <property type="match status" value="1"/>
</dbReference>
<dbReference type="EC" id="6.3.2.1" evidence="3"/>
<keyword evidence="6" id="KW-0547">Nucleotide-binding</keyword>
<keyword evidence="4 10" id="KW-0436">Ligase</keyword>
<dbReference type="UniPathway" id="UPA00028">
    <property type="reaction ID" value="UER00005"/>
</dbReference>
<feature type="region of interest" description="Disordered" evidence="9">
    <location>
        <begin position="11"/>
        <end position="34"/>
    </location>
</feature>
<gene>
    <name evidence="10" type="ORF">D3227_10520</name>
</gene>
<dbReference type="InterPro" id="IPR042176">
    <property type="entry name" value="Pantoate_ligase_C"/>
</dbReference>
<comment type="catalytic activity">
    <reaction evidence="8">
        <text>(R)-pantoate + beta-alanine + ATP = (R)-pantothenate + AMP + diphosphate + H(+)</text>
        <dbReference type="Rhea" id="RHEA:10912"/>
        <dbReference type="ChEBI" id="CHEBI:15378"/>
        <dbReference type="ChEBI" id="CHEBI:15980"/>
        <dbReference type="ChEBI" id="CHEBI:29032"/>
        <dbReference type="ChEBI" id="CHEBI:30616"/>
        <dbReference type="ChEBI" id="CHEBI:33019"/>
        <dbReference type="ChEBI" id="CHEBI:57966"/>
        <dbReference type="ChEBI" id="CHEBI:456215"/>
        <dbReference type="EC" id="6.3.2.1"/>
    </reaction>
</comment>
<evidence type="ECO:0000256" key="4">
    <source>
        <dbReference type="ARBA" id="ARBA00022598"/>
    </source>
</evidence>
<dbReference type="AlphaFoldDB" id="A0A3A5L3J2"/>
<dbReference type="Gene3D" id="3.30.1300.10">
    <property type="entry name" value="Pantoate-beta-alanine ligase, C-terminal domain"/>
    <property type="match status" value="1"/>
</dbReference>
<evidence type="ECO:0000256" key="3">
    <source>
        <dbReference type="ARBA" id="ARBA00012219"/>
    </source>
</evidence>
<dbReference type="GO" id="GO:0005524">
    <property type="term" value="F:ATP binding"/>
    <property type="evidence" value="ECO:0007669"/>
    <property type="project" value="UniProtKB-KW"/>
</dbReference>
<proteinExistence type="inferred from homology"/>
<evidence type="ECO:0000256" key="7">
    <source>
        <dbReference type="ARBA" id="ARBA00022840"/>
    </source>
</evidence>
<dbReference type="GO" id="GO:0015940">
    <property type="term" value="P:pantothenate biosynthetic process"/>
    <property type="evidence" value="ECO:0007669"/>
    <property type="project" value="UniProtKB-UniPathway"/>
</dbReference>
<dbReference type="Pfam" id="PF02569">
    <property type="entry name" value="Pantoate_ligase"/>
    <property type="match status" value="1"/>
</dbReference>
<comment type="caution">
    <text evidence="10">The sequence shown here is derived from an EMBL/GenBank/DDBJ whole genome shotgun (WGS) entry which is preliminary data.</text>
</comment>
<dbReference type="InterPro" id="IPR014729">
    <property type="entry name" value="Rossmann-like_a/b/a_fold"/>
</dbReference>
<dbReference type="OrthoDB" id="9773087at2"/>
<dbReference type="GO" id="GO:0005829">
    <property type="term" value="C:cytosol"/>
    <property type="evidence" value="ECO:0007669"/>
    <property type="project" value="TreeGrafter"/>
</dbReference>
<dbReference type="InterPro" id="IPR003721">
    <property type="entry name" value="Pantoate_ligase"/>
</dbReference>
<keyword evidence="11" id="KW-1185">Reference proteome</keyword>
<name>A0A3A5L3J2_9HYPH</name>
<sequence length="161" mass="17899">MLLALARRRIAERHQQRTSHGGARTGRPGGEPVRLRHRQTASDGLCGAFRPGHFDGVATVVTKLFLQTGADLAFFGEKDFQQLHVVRQLVRDLDIQIEIIGNPTVRESGGLAMSSRKIRLSSAERRTAPKLPEILFQAARRLTSGELVERTLRLSISRSSH</sequence>
<reference evidence="10 11" key="1">
    <citation type="submission" date="2018-09" db="EMBL/GenBank/DDBJ databases">
        <title>Mesorhizobium carmichaelinearum sp. nov. isolated from Carmichaelinea spp. root nodules in New Zealand.</title>
        <authorList>
            <person name="De Meyer S.E."/>
        </authorList>
    </citation>
    <scope>NUCLEOTIDE SEQUENCE [LARGE SCALE GENOMIC DNA]</scope>
    <source>
        <strain evidence="10 11">ICMP19557</strain>
    </source>
</reference>
<comment type="pathway">
    <text evidence="1">Cofactor biosynthesis; (R)-pantothenate biosynthesis; (R)-pantothenate from (R)-pantoate and beta-alanine: step 1/1.</text>
</comment>
<accession>A0A3A5L3J2</accession>
<dbReference type="EMBL" id="QZWZ01000006">
    <property type="protein sequence ID" value="RJT40448.1"/>
    <property type="molecule type" value="Genomic_DNA"/>
</dbReference>
<dbReference type="Proteomes" id="UP000272706">
    <property type="component" value="Unassembled WGS sequence"/>
</dbReference>
<comment type="similarity">
    <text evidence="2">Belongs to the pantothenate synthetase family.</text>
</comment>
<dbReference type="PANTHER" id="PTHR21299:SF1">
    <property type="entry name" value="PANTOATE--BETA-ALANINE LIGASE"/>
    <property type="match status" value="1"/>
</dbReference>
<dbReference type="SUPFAM" id="SSF52374">
    <property type="entry name" value="Nucleotidylyl transferase"/>
    <property type="match status" value="1"/>
</dbReference>